<evidence type="ECO:0000313" key="2">
    <source>
        <dbReference type="EMBL" id="SEJ72038.1"/>
    </source>
</evidence>
<dbReference type="SUPFAM" id="SSF47240">
    <property type="entry name" value="Ferritin-like"/>
    <property type="match status" value="1"/>
</dbReference>
<sequence length="157" mass="17508">MSTNDNLIETLNDLIRINNDRIDGYEKAIKETDEIDVDLQGLFQKMANESREYVSELTSQVLSLGGEVATGTTSSGKIYRVWMDIKATFSGHDRQSVLESCEYGEDAAQEAYDDALATDADLPVSIRQMITDQKASLLTSHNLIKKYRDAHKAVNSL</sequence>
<dbReference type="PIRSF" id="PIRSF029477">
    <property type="entry name" value="UCP029477"/>
    <property type="match status" value="1"/>
</dbReference>
<dbReference type="AlphaFoldDB" id="A0A1H7B3K3"/>
<dbReference type="InterPro" id="IPR011971">
    <property type="entry name" value="CHP02284"/>
</dbReference>
<dbReference type="InterPro" id="IPR016920">
    <property type="entry name" value="UCP029477"/>
</dbReference>
<dbReference type="Gene3D" id="1.20.1260.10">
    <property type="match status" value="1"/>
</dbReference>
<dbReference type="InterPro" id="IPR012347">
    <property type="entry name" value="Ferritin-like"/>
</dbReference>
<keyword evidence="3" id="KW-1185">Reference proteome</keyword>
<dbReference type="NCBIfam" id="TIGR02284">
    <property type="entry name" value="PA2169 family four-helix-bundle protein"/>
    <property type="match status" value="1"/>
</dbReference>
<protein>
    <recommendedName>
        <fullName evidence="1">DUF2383 domain-containing protein</fullName>
    </recommendedName>
</protein>
<evidence type="ECO:0000313" key="3">
    <source>
        <dbReference type="Proteomes" id="UP000199532"/>
    </source>
</evidence>
<dbReference type="EMBL" id="FNXY01000012">
    <property type="protein sequence ID" value="SEJ72038.1"/>
    <property type="molecule type" value="Genomic_DNA"/>
</dbReference>
<evidence type="ECO:0000259" key="1">
    <source>
        <dbReference type="Pfam" id="PF09537"/>
    </source>
</evidence>
<gene>
    <name evidence="2" type="ORF">SAMN04487995_6109</name>
</gene>
<feature type="domain" description="DUF2383" evidence="1">
    <location>
        <begin position="7"/>
        <end position="117"/>
    </location>
</feature>
<dbReference type="InterPro" id="IPR019052">
    <property type="entry name" value="DUF2383"/>
</dbReference>
<dbReference type="OrthoDB" id="282393at2"/>
<dbReference type="Pfam" id="PF09537">
    <property type="entry name" value="DUF2383"/>
    <property type="match status" value="1"/>
</dbReference>
<name>A0A1H7B3K3_9BACT</name>
<dbReference type="InterPro" id="IPR009078">
    <property type="entry name" value="Ferritin-like_SF"/>
</dbReference>
<organism evidence="2 3">
    <name type="scientific">Dyadobacter koreensis</name>
    <dbReference type="NCBI Taxonomy" id="408657"/>
    <lineage>
        <taxon>Bacteria</taxon>
        <taxon>Pseudomonadati</taxon>
        <taxon>Bacteroidota</taxon>
        <taxon>Cytophagia</taxon>
        <taxon>Cytophagales</taxon>
        <taxon>Spirosomataceae</taxon>
        <taxon>Dyadobacter</taxon>
    </lineage>
</organism>
<reference evidence="2 3" key="1">
    <citation type="submission" date="2016-10" db="EMBL/GenBank/DDBJ databases">
        <authorList>
            <person name="de Groot N.N."/>
        </authorList>
    </citation>
    <scope>NUCLEOTIDE SEQUENCE [LARGE SCALE GENOMIC DNA]</scope>
    <source>
        <strain evidence="2 3">DSM 19938</strain>
    </source>
</reference>
<dbReference type="RefSeq" id="WP_090342281.1">
    <property type="nucleotide sequence ID" value="NZ_FNXY01000012.1"/>
</dbReference>
<dbReference type="Proteomes" id="UP000199532">
    <property type="component" value="Unassembled WGS sequence"/>
</dbReference>
<accession>A0A1H7B3K3</accession>
<proteinExistence type="predicted"/>
<dbReference type="STRING" id="408657.SAMN04487995_6109"/>